<dbReference type="EMBL" id="LAZR01009766">
    <property type="protein sequence ID" value="KKM70706.1"/>
    <property type="molecule type" value="Genomic_DNA"/>
</dbReference>
<feature type="domain" description="Putative regulatory protein FmdB zinc ribbon" evidence="1">
    <location>
        <begin position="1"/>
        <end position="39"/>
    </location>
</feature>
<sequence length="71" mass="8087">MPLYDFYCDCGYGDERLLEIFKSNPPCPKCGSIMSRAVGKNIMVKMKGEGGLPSRRKQIFNTTMRKHPELT</sequence>
<proteinExistence type="predicted"/>
<evidence type="ECO:0000313" key="2">
    <source>
        <dbReference type="EMBL" id="KKM70706.1"/>
    </source>
</evidence>
<dbReference type="AlphaFoldDB" id="A0A0F9K7Q3"/>
<reference evidence="2" key="1">
    <citation type="journal article" date="2015" name="Nature">
        <title>Complex archaea that bridge the gap between prokaryotes and eukaryotes.</title>
        <authorList>
            <person name="Spang A."/>
            <person name="Saw J.H."/>
            <person name="Jorgensen S.L."/>
            <person name="Zaremba-Niedzwiedzka K."/>
            <person name="Martijn J."/>
            <person name="Lind A.E."/>
            <person name="van Eijk R."/>
            <person name="Schleper C."/>
            <person name="Guy L."/>
            <person name="Ettema T.J."/>
        </authorList>
    </citation>
    <scope>NUCLEOTIDE SEQUENCE</scope>
</reference>
<comment type="caution">
    <text evidence="2">The sequence shown here is derived from an EMBL/GenBank/DDBJ whole genome shotgun (WGS) entry which is preliminary data.</text>
</comment>
<accession>A0A0F9K7Q3</accession>
<evidence type="ECO:0000259" key="1">
    <source>
        <dbReference type="SMART" id="SM00834"/>
    </source>
</evidence>
<dbReference type="SMART" id="SM00834">
    <property type="entry name" value="CxxC_CXXC_SSSS"/>
    <property type="match status" value="1"/>
</dbReference>
<name>A0A0F9K7Q3_9ZZZZ</name>
<organism evidence="2">
    <name type="scientific">marine sediment metagenome</name>
    <dbReference type="NCBI Taxonomy" id="412755"/>
    <lineage>
        <taxon>unclassified sequences</taxon>
        <taxon>metagenomes</taxon>
        <taxon>ecological metagenomes</taxon>
    </lineage>
</organism>
<dbReference type="InterPro" id="IPR013429">
    <property type="entry name" value="Regulatory_FmdB_Zinc_ribbon"/>
</dbReference>
<protein>
    <recommendedName>
        <fullName evidence="1">Putative regulatory protein FmdB zinc ribbon domain-containing protein</fullName>
    </recommendedName>
</protein>
<gene>
    <name evidence="2" type="ORF">LCGC14_1437970</name>
</gene>